<dbReference type="GO" id="GO:0010181">
    <property type="term" value="F:FMN binding"/>
    <property type="evidence" value="ECO:0007669"/>
    <property type="project" value="InterPro"/>
</dbReference>
<dbReference type="RefSeq" id="WP_075063530.1">
    <property type="nucleotide sequence ID" value="NZ_LGCL01000031.1"/>
</dbReference>
<feature type="domain" description="FMN-binding" evidence="2">
    <location>
        <begin position="70"/>
        <end position="143"/>
    </location>
</feature>
<dbReference type="Gene3D" id="3.90.1010.20">
    <property type="match status" value="1"/>
</dbReference>
<dbReference type="Proteomes" id="UP000050417">
    <property type="component" value="Unassembled WGS sequence"/>
</dbReference>
<dbReference type="InterPro" id="IPR007329">
    <property type="entry name" value="FMN-bd"/>
</dbReference>
<dbReference type="SMART" id="SM00900">
    <property type="entry name" value="FMN_bind"/>
    <property type="match status" value="1"/>
</dbReference>
<sequence length="146" mass="15682">MNAKDKKKRKGTGCLIGFFALVVLVAVGGGVGWSLISKEHREAANLSLDAVNFNQLDDGTYHGVYPGGMYRWRANECDVTVTNGKVTSIQLAASTDPGSENTDAQMLYDRVIQAQSLQVDTISGATLTSKAYLKAVENALLQAQQN</sequence>
<keyword evidence="1" id="KW-0812">Transmembrane</keyword>
<keyword evidence="1" id="KW-0472">Membrane</keyword>
<evidence type="ECO:0000256" key="1">
    <source>
        <dbReference type="SAM" id="Phobius"/>
    </source>
</evidence>
<protein>
    <recommendedName>
        <fullName evidence="2">FMN-binding domain-containing protein</fullName>
    </recommendedName>
</protein>
<proteinExistence type="predicted"/>
<dbReference type="GO" id="GO:0016020">
    <property type="term" value="C:membrane"/>
    <property type="evidence" value="ECO:0007669"/>
    <property type="project" value="InterPro"/>
</dbReference>
<dbReference type="STRING" id="1134406.ADN00_13410"/>
<gene>
    <name evidence="3" type="ORF">ADN00_13410</name>
</gene>
<evidence type="ECO:0000313" key="3">
    <source>
        <dbReference type="EMBL" id="KPL74831.1"/>
    </source>
</evidence>
<keyword evidence="4" id="KW-1185">Reference proteome</keyword>
<name>A0A0P6XHA5_9CHLR</name>
<dbReference type="EMBL" id="LGCL01000031">
    <property type="protein sequence ID" value="KPL74831.1"/>
    <property type="molecule type" value="Genomic_DNA"/>
</dbReference>
<feature type="transmembrane region" description="Helical" evidence="1">
    <location>
        <begin position="12"/>
        <end position="36"/>
    </location>
</feature>
<organism evidence="3 4">
    <name type="scientific">Ornatilinea apprima</name>
    <dbReference type="NCBI Taxonomy" id="1134406"/>
    <lineage>
        <taxon>Bacteria</taxon>
        <taxon>Bacillati</taxon>
        <taxon>Chloroflexota</taxon>
        <taxon>Anaerolineae</taxon>
        <taxon>Anaerolineales</taxon>
        <taxon>Anaerolineaceae</taxon>
        <taxon>Ornatilinea</taxon>
    </lineage>
</organism>
<evidence type="ECO:0000313" key="4">
    <source>
        <dbReference type="Proteomes" id="UP000050417"/>
    </source>
</evidence>
<dbReference type="AlphaFoldDB" id="A0A0P6XHA5"/>
<reference evidence="3 4" key="1">
    <citation type="submission" date="2015-07" db="EMBL/GenBank/DDBJ databases">
        <title>Genome sequence of Ornatilinea apprima DSM 23815.</title>
        <authorList>
            <person name="Hemp J."/>
            <person name="Ward L.M."/>
            <person name="Pace L.A."/>
            <person name="Fischer W.W."/>
        </authorList>
    </citation>
    <scope>NUCLEOTIDE SEQUENCE [LARGE SCALE GENOMIC DNA]</scope>
    <source>
        <strain evidence="3 4">P3M-1</strain>
    </source>
</reference>
<keyword evidence="1" id="KW-1133">Transmembrane helix</keyword>
<dbReference type="PATRIC" id="fig|1134406.4.peg.1169"/>
<evidence type="ECO:0000259" key="2">
    <source>
        <dbReference type="SMART" id="SM00900"/>
    </source>
</evidence>
<dbReference type="Pfam" id="PF04205">
    <property type="entry name" value="FMN_bind"/>
    <property type="match status" value="1"/>
</dbReference>
<comment type="caution">
    <text evidence="3">The sequence shown here is derived from an EMBL/GenBank/DDBJ whole genome shotgun (WGS) entry which is preliminary data.</text>
</comment>
<dbReference type="OrthoDB" id="411377at2"/>
<accession>A0A0P6XHA5</accession>